<gene>
    <name evidence="1" type="ORF">GBA63_22490</name>
</gene>
<keyword evidence="1" id="KW-0614">Plasmid</keyword>
<evidence type="ECO:0000313" key="2">
    <source>
        <dbReference type="Proteomes" id="UP000501452"/>
    </source>
</evidence>
<dbReference type="KEGG" id="rub:GBA63_22490"/>
<protein>
    <submittedName>
        <fullName evidence="1">Uncharacterized protein</fullName>
    </submittedName>
</protein>
<keyword evidence="2" id="KW-1185">Reference proteome</keyword>
<dbReference type="AlphaFoldDB" id="A0A6G8QGA4"/>
<evidence type="ECO:0000313" key="1">
    <source>
        <dbReference type="EMBL" id="QIN85473.1"/>
    </source>
</evidence>
<dbReference type="RefSeq" id="WP_166180808.1">
    <property type="nucleotide sequence ID" value="NZ_CP045120.1"/>
</dbReference>
<organism evidence="1 2">
    <name type="scientific">Rubrobacter tropicus</name>
    <dbReference type="NCBI Taxonomy" id="2653851"/>
    <lineage>
        <taxon>Bacteria</taxon>
        <taxon>Bacillati</taxon>
        <taxon>Actinomycetota</taxon>
        <taxon>Rubrobacteria</taxon>
        <taxon>Rubrobacterales</taxon>
        <taxon>Rubrobacteraceae</taxon>
        <taxon>Rubrobacter</taxon>
    </lineage>
</organism>
<reference evidence="1 2" key="1">
    <citation type="submission" date="2019-10" db="EMBL/GenBank/DDBJ databases">
        <title>Rubrobacter sp nov SCSIO 52090 isolated from a deep-sea sediment in the South China Sea.</title>
        <authorList>
            <person name="Chen R.W."/>
        </authorList>
    </citation>
    <scope>NUCLEOTIDE SEQUENCE [LARGE SCALE GENOMIC DNA]</scope>
    <source>
        <strain evidence="1 2">SCSIO 52909</strain>
        <plasmid evidence="1 2">unnamed1</plasmid>
    </source>
</reference>
<geneLocation type="plasmid" evidence="1 2">
    <name>unnamed1</name>
</geneLocation>
<sequence>MTVINNPLRPTEYRFTGVFLPVGRDHVHSDRRGHACAVVGYDLDLDRDAPLTFLVRFADGFETHVFPEEVDEHAPYRAENPTVPEAPRDGEIPGAERYRQARQLRERIIAARVASHREVLFGDKFDGTPNSDHRAGEEAALRSYAEAFGFEVPSDAEVLEISLDRLEDENPESDVIAFFARAMRAGESWEGRG</sequence>
<name>A0A6G8QGA4_9ACTN</name>
<accession>A0A6G8QGA4</accession>
<dbReference type="EMBL" id="CP045120">
    <property type="protein sequence ID" value="QIN85473.1"/>
    <property type="molecule type" value="Genomic_DNA"/>
</dbReference>
<dbReference type="Proteomes" id="UP000501452">
    <property type="component" value="Plasmid unnamed1"/>
</dbReference>
<proteinExistence type="predicted"/>